<dbReference type="PATRIC" id="fig|1702214.3.peg.758"/>
<evidence type="ECO:0000256" key="1">
    <source>
        <dbReference type="SAM" id="SignalP"/>
    </source>
</evidence>
<keyword evidence="1" id="KW-0732">Signal</keyword>
<dbReference type="EMBL" id="LIIK01000002">
    <property type="protein sequence ID" value="KQM09582.1"/>
    <property type="molecule type" value="Genomic_DNA"/>
</dbReference>
<protein>
    <recommendedName>
        <fullName evidence="4">Imelysin-like domain-containing protein</fullName>
    </recommendedName>
</protein>
<evidence type="ECO:0000313" key="3">
    <source>
        <dbReference type="Proteomes" id="UP000054172"/>
    </source>
</evidence>
<evidence type="ECO:0008006" key="4">
    <source>
        <dbReference type="Google" id="ProtNLM"/>
    </source>
</evidence>
<proteinExistence type="predicted"/>
<keyword evidence="3" id="KW-1185">Reference proteome</keyword>
<name>A0A0Q4AZK3_9BACT</name>
<feature type="chain" id="PRO_5006212414" description="Imelysin-like domain-containing protein" evidence="1">
    <location>
        <begin position="28"/>
        <end position="307"/>
    </location>
</feature>
<reference evidence="2" key="1">
    <citation type="submission" date="2015-08" db="EMBL/GenBank/DDBJ databases">
        <title>Candidatus Bacteriodes Periocalifornicus.</title>
        <authorList>
            <person name="McLean J.S."/>
            <person name="Kelley S."/>
        </authorList>
    </citation>
    <scope>NUCLEOTIDE SEQUENCE [LARGE SCALE GENOMIC DNA]</scope>
    <source>
        <strain evidence="2">12B</strain>
    </source>
</reference>
<dbReference type="Proteomes" id="UP000054172">
    <property type="component" value="Unassembled WGS sequence"/>
</dbReference>
<feature type="signal peptide" evidence="1">
    <location>
        <begin position="1"/>
        <end position="27"/>
    </location>
</feature>
<dbReference type="STRING" id="1702214.AL399_00600"/>
<dbReference type="PROSITE" id="PS51257">
    <property type="entry name" value="PROKAR_LIPOPROTEIN"/>
    <property type="match status" value="1"/>
</dbReference>
<organism evidence="2 3">
    <name type="scientific">Candidatus [Bacteroides] periocalifornicus</name>
    <dbReference type="NCBI Taxonomy" id="1702214"/>
    <lineage>
        <taxon>Bacteria</taxon>
        <taxon>Pseudomonadati</taxon>
        <taxon>Bacteroidota</taxon>
    </lineage>
</organism>
<evidence type="ECO:0000313" key="2">
    <source>
        <dbReference type="EMBL" id="KQM09582.1"/>
    </source>
</evidence>
<dbReference type="AlphaFoldDB" id="A0A0Q4AZK3"/>
<comment type="caution">
    <text evidence="2">The sequence shown here is derived from an EMBL/GenBank/DDBJ whole genome shotgun (WGS) entry which is preliminary data.</text>
</comment>
<gene>
    <name evidence="2" type="ORF">AL399_00600</name>
</gene>
<accession>A0A0Q4AZK3</accession>
<sequence>MLLRYRQLLCILLGVALLFGSSCQCSRTGDASGDLDIPDSLLTDRQVAVSQQVIESMVENISSPVETAALIKRLKVPFNKDYLVPTDAADHFNTSFSKAVGLGLYGTDLGYLNMYEKTSSVLSYISAVKSLADGIQVGQFFDFSTLKRLATNNENLDSLIYISQESYNKIDAYLRSTNRGSLSVVIISGVWIEGMYISTQVARLTKNKQIEETITDQKVVLATLIPMLRLYEKDANIQSLADRLEKLKGLYDKVKITYVQGDPVSKVVDGVLTFEQKDRQIVEASPEVVESIFAEIEALRSVLISNN</sequence>